<protein>
    <recommendedName>
        <fullName evidence="2">Inositol 1,4,5-trisphosphate receptor</fullName>
    </recommendedName>
</protein>
<keyword evidence="2" id="KW-0107">Calcium channel</keyword>
<evidence type="ECO:0000256" key="1">
    <source>
        <dbReference type="ARBA" id="ARBA00022737"/>
    </source>
</evidence>
<evidence type="ECO:0000256" key="2">
    <source>
        <dbReference type="RuleBase" id="RU368044"/>
    </source>
</evidence>
<name>A0AA35SCV4_GEOBA</name>
<sequence>MAFKVEVSESRCSYLHVGDIVSFFAEGSGTSVSGFISTLGLVDDRVVVKPDEGDLDNPPAKFRDSLFKIVPMHRYSAQEQFRKATATARSMPDVVILQKLQAAADQERSRSDEETTKQMGTPVLYHNTVIQLVHVKSNKYLTVQKRLPALVERRAMRISLDNQGSEAAWFILTPVYKLRSPGDSVVIGDKVILMPVNAQQPFHVSEYSLPDHPNCKEVNAGECSSWKISLFMDNKEDNPEVLKGGDVVRLFHSEQEKFLTCDKHEGSLRVFLRTSGRIKRTDATSSKAMWEVEVVNHDPCRSGAGHWNNLYRFKHLATGHYLAAEVDHDSTLDPVRQKLKGQMDTVYHLTVDDNNTETWLTIFELEATTIQQTDQTVPKNSYVRLRHVRTKSWVHATSIPIDKDAEKPVMHKVGAAPTREDKEAFALMAVPPQEVRDLDFANDAAKAIKTIATKIESGQQATANEKKYIIRLIEDLIFFVIGKETSQSTQRPSALTEEGEPDRDRQKLVREQEVLKEIFHLLRIPLKVQPTFQMADLADKRYDAMHYLFCLCYRVIQHSQSNYRKNQEEIANKYLSLMQSQIGFEVRAEDTIAALVRNNSKLLEKHIHKKEIQTFVDLLRKSREKKFLTYIGDLCVSKGMAIQRVQAMVCEVVLKDSNADVLMTLSVENEEIVLHWTEMGVAHSKSQMQLADGAKTGNEDDTKNLDYFTAQLQLFCNMCFNRQYLAILKIKEMLPIDIVLQCTENKALPFSLRAGFSHIMQCVHLDINPQETVNPVGYSRLWSQIPDSTTSVSEYSPWLETGMSGSSFMHEVGAALVSSKGSSGTSLECQMPPDEDDAPMSPTNTEGSDDVLRDPAQCRREKFKQTKHKEAEKARILKTMEFVEQYLALPSVWSFEDKEQNLLTYEVVCLARMMVYFGFYNFSKLLQLTRVLLSGLDNKIGIAMMSPLSPTPAMTRRTIDAGKGPGEEGSALGKLVQAAATSFFTHAYASEDDKESKKTAKE</sequence>
<dbReference type="GO" id="GO:0051209">
    <property type="term" value="P:release of sequestered calcium ion into cytosol"/>
    <property type="evidence" value="ECO:0007669"/>
    <property type="project" value="UniProtKB-UniRule"/>
</dbReference>
<accession>A0AA35SCV4</accession>
<comment type="function">
    <text evidence="2">Receptor for inositol 1,4,5-trisphosphate, a second messenger that mediates the release of intracellular calcium.</text>
</comment>
<dbReference type="AlphaFoldDB" id="A0AA35SCV4"/>
<dbReference type="Gene3D" id="1.25.10.30">
    <property type="entry name" value="IP3 receptor type 1 binding core, RIH domain"/>
    <property type="match status" value="1"/>
</dbReference>
<keyword evidence="2 5" id="KW-0675">Receptor</keyword>
<feature type="region of interest" description="Disordered" evidence="3">
    <location>
        <begin position="819"/>
        <end position="851"/>
    </location>
</feature>
<dbReference type="PROSITE" id="PS50919">
    <property type="entry name" value="MIR"/>
    <property type="match status" value="1"/>
</dbReference>
<dbReference type="CDD" id="cd23277">
    <property type="entry name" value="beta-trefoil_MIR_ITPR"/>
    <property type="match status" value="1"/>
</dbReference>
<dbReference type="GO" id="GO:0005220">
    <property type="term" value="F:inositol 1,4,5-trisphosphate-gated calcium channel activity"/>
    <property type="evidence" value="ECO:0007669"/>
    <property type="project" value="UniProtKB-UniRule"/>
</dbReference>
<dbReference type="InterPro" id="IPR036300">
    <property type="entry name" value="MIR_dom_sf"/>
</dbReference>
<dbReference type="GO" id="GO:0030667">
    <property type="term" value="C:secretory granule membrane"/>
    <property type="evidence" value="ECO:0007669"/>
    <property type="project" value="TreeGrafter"/>
</dbReference>
<keyword evidence="1" id="KW-0677">Repeat</keyword>
<keyword evidence="2" id="KW-0109">Calcium transport</keyword>
<dbReference type="SUPFAM" id="SSF82109">
    <property type="entry name" value="MIR domain"/>
    <property type="match status" value="2"/>
</dbReference>
<comment type="similarity">
    <text evidence="2">Belongs to the InsP3 receptor family.</text>
</comment>
<evidence type="ECO:0000313" key="5">
    <source>
        <dbReference type="EMBL" id="CAI8026853.1"/>
    </source>
</evidence>
<dbReference type="InterPro" id="IPR000493">
    <property type="entry name" value="InsP3_rcpt"/>
</dbReference>
<keyword evidence="2" id="KW-0813">Transport</keyword>
<dbReference type="PRINTS" id="PR00779">
    <property type="entry name" value="INSP3RECEPTR"/>
</dbReference>
<comment type="caution">
    <text evidence="5">The sequence shown here is derived from an EMBL/GenBank/DDBJ whole genome shotgun (WGS) entry which is preliminary data.</text>
</comment>
<dbReference type="FunFam" id="2.80.10.50:FF:000005">
    <property type="entry name" value="Inositol 1,4,5-trisphosphate receptor type 2"/>
    <property type="match status" value="1"/>
</dbReference>
<dbReference type="InterPro" id="IPR000699">
    <property type="entry name" value="RIH_dom"/>
</dbReference>
<keyword evidence="2" id="KW-0407">Ion channel</keyword>
<dbReference type="SMART" id="SM00472">
    <property type="entry name" value="MIR"/>
    <property type="match status" value="4"/>
</dbReference>
<feature type="non-terminal residue" evidence="5">
    <location>
        <position position="1002"/>
    </location>
</feature>
<dbReference type="SUPFAM" id="SSF100909">
    <property type="entry name" value="IP3 receptor type 1 binding core, domain 2"/>
    <property type="match status" value="1"/>
</dbReference>
<dbReference type="PANTHER" id="PTHR13715:SF102">
    <property type="entry name" value="INOSITOL 1,4,5-TRISPHOSPHATE RECEPTOR"/>
    <property type="match status" value="1"/>
</dbReference>
<dbReference type="InterPro" id="IPR016093">
    <property type="entry name" value="MIR_motif"/>
</dbReference>
<feature type="compositionally biased region" description="Polar residues" evidence="3">
    <location>
        <begin position="819"/>
        <end position="828"/>
    </location>
</feature>
<dbReference type="GO" id="GO:0070679">
    <property type="term" value="F:inositol 1,4,5 trisphosphate binding"/>
    <property type="evidence" value="ECO:0007669"/>
    <property type="project" value="UniProtKB-UniRule"/>
</dbReference>
<dbReference type="GO" id="GO:0005789">
    <property type="term" value="C:endoplasmic reticulum membrane"/>
    <property type="evidence" value="ECO:0007669"/>
    <property type="project" value="UniProtKB-SubCell"/>
</dbReference>
<dbReference type="Gene3D" id="2.80.10.50">
    <property type="match status" value="2"/>
</dbReference>
<evidence type="ECO:0000313" key="6">
    <source>
        <dbReference type="Proteomes" id="UP001174909"/>
    </source>
</evidence>
<dbReference type="InterPro" id="IPR035910">
    <property type="entry name" value="RyR/IP3R_RIH_dom_sf"/>
</dbReference>
<dbReference type="GO" id="GO:0035091">
    <property type="term" value="F:phosphatidylinositol binding"/>
    <property type="evidence" value="ECO:0007669"/>
    <property type="project" value="TreeGrafter"/>
</dbReference>
<gene>
    <name evidence="5" type="ORF">GBAR_LOCUS15389</name>
</gene>
<keyword evidence="2" id="KW-0106">Calcium</keyword>
<keyword evidence="2" id="KW-0406">Ion transport</keyword>
<comment type="subcellular location">
    <subcellularLocation>
        <location evidence="2">Endoplasmic reticulum membrane</location>
        <topology evidence="2">Multi-pass membrane protein</topology>
    </subcellularLocation>
</comment>
<dbReference type="Proteomes" id="UP001174909">
    <property type="component" value="Unassembled WGS sequence"/>
</dbReference>
<dbReference type="EMBL" id="CASHTH010002242">
    <property type="protein sequence ID" value="CAI8026853.1"/>
    <property type="molecule type" value="Genomic_DNA"/>
</dbReference>
<dbReference type="PANTHER" id="PTHR13715">
    <property type="entry name" value="RYANODINE RECEPTOR AND IP3 RECEPTOR"/>
    <property type="match status" value="1"/>
</dbReference>
<keyword evidence="2" id="KW-0472">Membrane</keyword>
<dbReference type="GO" id="GO:0005509">
    <property type="term" value="F:calcium ion binding"/>
    <property type="evidence" value="ECO:0007669"/>
    <property type="project" value="TreeGrafter"/>
</dbReference>
<feature type="domain" description="MIR" evidence="4">
    <location>
        <begin position="239"/>
        <end position="295"/>
    </location>
</feature>
<keyword evidence="6" id="KW-1185">Reference proteome</keyword>
<dbReference type="Pfam" id="PF01365">
    <property type="entry name" value="RYDR_ITPR"/>
    <property type="match status" value="1"/>
</dbReference>
<organism evidence="5 6">
    <name type="scientific">Geodia barretti</name>
    <name type="common">Barrett's horny sponge</name>
    <dbReference type="NCBI Taxonomy" id="519541"/>
    <lineage>
        <taxon>Eukaryota</taxon>
        <taxon>Metazoa</taxon>
        <taxon>Porifera</taxon>
        <taxon>Demospongiae</taxon>
        <taxon>Heteroscleromorpha</taxon>
        <taxon>Tetractinellida</taxon>
        <taxon>Astrophorina</taxon>
        <taxon>Geodiidae</taxon>
        <taxon>Geodia</taxon>
    </lineage>
</organism>
<evidence type="ECO:0000259" key="4">
    <source>
        <dbReference type="PROSITE" id="PS50919"/>
    </source>
</evidence>
<reference evidence="5" key="1">
    <citation type="submission" date="2023-03" db="EMBL/GenBank/DDBJ databases">
        <authorList>
            <person name="Steffen K."/>
            <person name="Cardenas P."/>
        </authorList>
    </citation>
    <scope>NUCLEOTIDE SEQUENCE</scope>
</reference>
<dbReference type="Pfam" id="PF08709">
    <property type="entry name" value="Ins145_P3_rec"/>
    <property type="match status" value="1"/>
</dbReference>
<keyword evidence="2" id="KW-1071">Ligand-gated ion channel</keyword>
<evidence type="ECO:0000256" key="3">
    <source>
        <dbReference type="SAM" id="MobiDB-lite"/>
    </source>
</evidence>
<comment type="subunit">
    <text evidence="2">Homotetramer.</text>
</comment>
<keyword evidence="2" id="KW-0256">Endoplasmic reticulum</keyword>
<dbReference type="Pfam" id="PF02815">
    <property type="entry name" value="MIR"/>
    <property type="match status" value="1"/>
</dbReference>
<proteinExistence type="inferred from homology"/>
<comment type="domain">
    <text evidence="2">The receptor contains a calcium channel in its C-terminal extremity. Its large N-terminal cytoplasmic region has the ligand-binding site in the N-terminus and modulatory sites in the middle portion immediately upstream of the channel region.</text>
</comment>
<dbReference type="InterPro" id="IPR014821">
    <property type="entry name" value="Ins145_P3_rcpt"/>
</dbReference>
<dbReference type="InterPro" id="IPR015925">
    <property type="entry name" value="Ryanodine_IP3_receptor"/>
</dbReference>
<dbReference type="GO" id="GO:0005886">
    <property type="term" value="C:plasma membrane"/>
    <property type="evidence" value="ECO:0007669"/>
    <property type="project" value="TreeGrafter"/>
</dbReference>